<evidence type="ECO:0000256" key="1">
    <source>
        <dbReference type="SAM" id="MobiDB-lite"/>
    </source>
</evidence>
<evidence type="ECO:0000313" key="4">
    <source>
        <dbReference type="Proteomes" id="UP001278766"/>
    </source>
</evidence>
<dbReference type="GeneID" id="87836061"/>
<dbReference type="Proteomes" id="UP001278766">
    <property type="component" value="Unassembled WGS sequence"/>
</dbReference>
<reference evidence="3" key="1">
    <citation type="journal article" date="2023" name="Mol. Phylogenet. Evol.">
        <title>Genome-scale phylogeny and comparative genomics of the fungal order Sordariales.</title>
        <authorList>
            <person name="Hensen N."/>
            <person name="Bonometti L."/>
            <person name="Westerberg I."/>
            <person name="Brannstrom I.O."/>
            <person name="Guillou S."/>
            <person name="Cros-Aarteil S."/>
            <person name="Calhoun S."/>
            <person name="Haridas S."/>
            <person name="Kuo A."/>
            <person name="Mondo S."/>
            <person name="Pangilinan J."/>
            <person name="Riley R."/>
            <person name="LaButti K."/>
            <person name="Andreopoulos B."/>
            <person name="Lipzen A."/>
            <person name="Chen C."/>
            <person name="Yan M."/>
            <person name="Daum C."/>
            <person name="Ng V."/>
            <person name="Clum A."/>
            <person name="Steindorff A."/>
            <person name="Ohm R.A."/>
            <person name="Martin F."/>
            <person name="Silar P."/>
            <person name="Natvig D.O."/>
            <person name="Lalanne C."/>
            <person name="Gautier V."/>
            <person name="Ament-Velasquez S.L."/>
            <person name="Kruys A."/>
            <person name="Hutchinson M.I."/>
            <person name="Powell A.J."/>
            <person name="Barry K."/>
            <person name="Miller A.N."/>
            <person name="Grigoriev I.V."/>
            <person name="Debuchy R."/>
            <person name="Gladieux P."/>
            <person name="Hiltunen Thoren M."/>
            <person name="Johannesson H."/>
        </authorList>
    </citation>
    <scope>NUCLEOTIDE SEQUENCE</scope>
    <source>
        <strain evidence="3">CBS 168.71</strain>
    </source>
</reference>
<feature type="compositionally biased region" description="Basic and acidic residues" evidence="1">
    <location>
        <begin position="182"/>
        <end position="195"/>
    </location>
</feature>
<gene>
    <name evidence="3" type="ORF">B0H64DRAFT_193049</name>
</gene>
<dbReference type="AlphaFoldDB" id="A0AAE0LRL0"/>
<keyword evidence="2" id="KW-1133">Transmembrane helix</keyword>
<reference evidence="3" key="2">
    <citation type="submission" date="2023-06" db="EMBL/GenBank/DDBJ databases">
        <authorList>
            <consortium name="Lawrence Berkeley National Laboratory"/>
            <person name="Haridas S."/>
            <person name="Hensen N."/>
            <person name="Bonometti L."/>
            <person name="Westerberg I."/>
            <person name="Brannstrom I.O."/>
            <person name="Guillou S."/>
            <person name="Cros-Aarteil S."/>
            <person name="Calhoun S."/>
            <person name="Kuo A."/>
            <person name="Mondo S."/>
            <person name="Pangilinan J."/>
            <person name="Riley R."/>
            <person name="Labutti K."/>
            <person name="Andreopoulos B."/>
            <person name="Lipzen A."/>
            <person name="Chen C."/>
            <person name="Yanf M."/>
            <person name="Daum C."/>
            <person name="Ng V."/>
            <person name="Clum A."/>
            <person name="Steindorff A."/>
            <person name="Ohm R."/>
            <person name="Martin F."/>
            <person name="Silar P."/>
            <person name="Natvig D."/>
            <person name="Lalanne C."/>
            <person name="Gautier V."/>
            <person name="Ament-Velasquez S.L."/>
            <person name="Kruys A."/>
            <person name="Hutchinson M.I."/>
            <person name="Powell A.J."/>
            <person name="Barry K."/>
            <person name="Miller A.N."/>
            <person name="Grigoriev I.V."/>
            <person name="Debuchy R."/>
            <person name="Gladieux P."/>
            <person name="Thoren M.H."/>
            <person name="Johannesson H."/>
        </authorList>
    </citation>
    <scope>NUCLEOTIDE SEQUENCE</scope>
    <source>
        <strain evidence="3">CBS 168.71</strain>
    </source>
</reference>
<accession>A0AAE0LRL0</accession>
<evidence type="ECO:0000256" key="2">
    <source>
        <dbReference type="SAM" id="Phobius"/>
    </source>
</evidence>
<dbReference type="RefSeq" id="XP_062658209.1">
    <property type="nucleotide sequence ID" value="XM_062799113.1"/>
</dbReference>
<organism evidence="3 4">
    <name type="scientific">Chaetomium fimeti</name>
    <dbReference type="NCBI Taxonomy" id="1854472"/>
    <lineage>
        <taxon>Eukaryota</taxon>
        <taxon>Fungi</taxon>
        <taxon>Dikarya</taxon>
        <taxon>Ascomycota</taxon>
        <taxon>Pezizomycotina</taxon>
        <taxon>Sordariomycetes</taxon>
        <taxon>Sordariomycetidae</taxon>
        <taxon>Sordariales</taxon>
        <taxon>Chaetomiaceae</taxon>
        <taxon>Chaetomium</taxon>
    </lineage>
</organism>
<feature type="region of interest" description="Disordered" evidence="1">
    <location>
        <begin position="173"/>
        <end position="195"/>
    </location>
</feature>
<keyword evidence="2" id="KW-0812">Transmembrane</keyword>
<keyword evidence="4" id="KW-1185">Reference proteome</keyword>
<comment type="caution">
    <text evidence="3">The sequence shown here is derived from an EMBL/GenBank/DDBJ whole genome shotgun (WGS) entry which is preliminary data.</text>
</comment>
<dbReference type="EMBL" id="JAUEPN010000005">
    <property type="protein sequence ID" value="KAK3294695.1"/>
    <property type="molecule type" value="Genomic_DNA"/>
</dbReference>
<keyword evidence="2" id="KW-0472">Membrane</keyword>
<proteinExistence type="predicted"/>
<sequence length="226" mass="23619">MPCSQKRSSAGGTAVVPTLPCPLACPCPVLPWAVLFPEEACCSRPAARCGVVVGSGLCSHGLLRWGHGYIRRMYVCTYVVWRWEGGERGRDPGVRDSCVRITIVGTVCMYVRLPGCRSFGGARLGDGRLPLLLLLLLLLLSLLLAVAAVVAAACACCSGRAIGVSKLRGLDGRGGRTGGVTEAKDREEGWTDRGGRGGRPVWATSVGDLSSSTASFFLLTGLAGPA</sequence>
<evidence type="ECO:0000313" key="3">
    <source>
        <dbReference type="EMBL" id="KAK3294695.1"/>
    </source>
</evidence>
<name>A0AAE0LRL0_9PEZI</name>
<protein>
    <submittedName>
        <fullName evidence="3">Uncharacterized protein</fullName>
    </submittedName>
</protein>
<feature type="transmembrane region" description="Helical" evidence="2">
    <location>
        <begin position="131"/>
        <end position="153"/>
    </location>
</feature>